<dbReference type="SUPFAM" id="SSF54719">
    <property type="entry name" value="Fe,Mn superoxide dismutase (SOD), C-terminal domain"/>
    <property type="match status" value="1"/>
</dbReference>
<accession>A0A0A2E0F1</accession>
<evidence type="ECO:0000259" key="7">
    <source>
        <dbReference type="Pfam" id="PF00081"/>
    </source>
</evidence>
<comment type="caution">
    <text evidence="9">The sequence shown here is derived from an EMBL/GenBank/DDBJ whole genome shotgun (WGS) entry which is preliminary data.</text>
</comment>
<dbReference type="RefSeq" id="WP_036875289.1">
    <property type="nucleotide sequence ID" value="NZ_JRFA01000031.1"/>
</dbReference>
<keyword evidence="10" id="KW-1185">Reference proteome</keyword>
<dbReference type="InterPro" id="IPR019833">
    <property type="entry name" value="Mn/Fe_SOD_BS"/>
</dbReference>
<evidence type="ECO:0000256" key="3">
    <source>
        <dbReference type="ARBA" id="ARBA00022723"/>
    </source>
</evidence>
<dbReference type="InterPro" id="IPR019832">
    <property type="entry name" value="Mn/Fe_SOD_C"/>
</dbReference>
<dbReference type="GO" id="GO:0046872">
    <property type="term" value="F:metal ion binding"/>
    <property type="evidence" value="ECO:0007669"/>
    <property type="project" value="UniProtKB-KW"/>
</dbReference>
<dbReference type="EC" id="1.15.1.1" evidence="2 6"/>
<evidence type="ECO:0000313" key="10">
    <source>
        <dbReference type="Proteomes" id="UP000030103"/>
    </source>
</evidence>
<dbReference type="Pfam" id="PF02777">
    <property type="entry name" value="Sod_Fe_C"/>
    <property type="match status" value="1"/>
</dbReference>
<keyword evidence="3 5" id="KW-0479">Metal-binding</keyword>
<sequence>MIAKFILPVLLYSMSALQPVISTETMELHYGKHFRGYVENLNKMVPGTEYEEMSLVEIVQKAPEGALLNNAGQALNHTLYFEQFTPKQRISAPEKELGDAIKRDFGSFDEFKAVFSKAANSLFGSGWAWLSTDKEGHLHITQDANGLNPVRNGLTPLLGIDVWEHAYYLDYRNKRADHVAGLWTIIDWDIVGKRYRDACKLSQ</sequence>
<evidence type="ECO:0000256" key="1">
    <source>
        <dbReference type="ARBA" id="ARBA00008714"/>
    </source>
</evidence>
<dbReference type="SUPFAM" id="SSF46609">
    <property type="entry name" value="Fe,Mn superoxide dismutase (SOD), N-terminal domain"/>
    <property type="match status" value="1"/>
</dbReference>
<dbReference type="PIRSF" id="PIRSF000349">
    <property type="entry name" value="SODismutase"/>
    <property type="match status" value="1"/>
</dbReference>
<dbReference type="STRING" id="28115.HQ47_10475"/>
<feature type="binding site" evidence="5">
    <location>
        <position position="161"/>
    </location>
    <ligand>
        <name>Mn(2+)</name>
        <dbReference type="ChEBI" id="CHEBI:29035"/>
    </ligand>
</feature>
<gene>
    <name evidence="9" type="ORF">HQ47_10475</name>
</gene>
<dbReference type="FunFam" id="3.55.40.20:FF:000004">
    <property type="entry name" value="Superoxide dismutase [Fe]"/>
    <property type="match status" value="1"/>
</dbReference>
<feature type="binding site" evidence="5">
    <location>
        <position position="29"/>
    </location>
    <ligand>
        <name>Mn(2+)</name>
        <dbReference type="ChEBI" id="CHEBI:29035"/>
    </ligand>
</feature>
<comment type="similarity">
    <text evidence="1 6">Belongs to the iron/manganese superoxide dismutase family.</text>
</comment>
<dbReference type="InterPro" id="IPR019831">
    <property type="entry name" value="Mn/Fe_SOD_N"/>
</dbReference>
<dbReference type="InterPro" id="IPR036314">
    <property type="entry name" value="SOD_C_sf"/>
</dbReference>
<dbReference type="Gene3D" id="3.55.40.20">
    <property type="entry name" value="Iron/manganese superoxide dismutase, C-terminal domain"/>
    <property type="match status" value="1"/>
</dbReference>
<dbReference type="EMBL" id="JRFA01000031">
    <property type="protein sequence ID" value="KGN72353.1"/>
    <property type="molecule type" value="Genomic_DNA"/>
</dbReference>
<dbReference type="InterPro" id="IPR001189">
    <property type="entry name" value="Mn/Fe_SOD"/>
</dbReference>
<evidence type="ECO:0000256" key="6">
    <source>
        <dbReference type="RuleBase" id="RU000414"/>
    </source>
</evidence>
<dbReference type="InterPro" id="IPR036324">
    <property type="entry name" value="Mn/Fe_SOD_N_sf"/>
</dbReference>
<dbReference type="Pfam" id="PF00081">
    <property type="entry name" value="Sod_Fe_N"/>
    <property type="match status" value="1"/>
</dbReference>
<dbReference type="Gene3D" id="1.10.287.990">
    <property type="entry name" value="Fe,Mn superoxide dismutase (SOD) domain"/>
    <property type="match status" value="1"/>
</dbReference>
<evidence type="ECO:0000259" key="8">
    <source>
        <dbReference type="Pfam" id="PF02777"/>
    </source>
</evidence>
<feature type="domain" description="Manganese/iron superoxide dismutase C-terminal" evidence="8">
    <location>
        <begin position="93"/>
        <end position="194"/>
    </location>
</feature>
<dbReference type="PROSITE" id="PS00088">
    <property type="entry name" value="SOD_MN"/>
    <property type="match status" value="1"/>
</dbReference>
<dbReference type="Proteomes" id="UP000030103">
    <property type="component" value="Unassembled WGS sequence"/>
</dbReference>
<name>A0A0A2E0F1_9PORP</name>
<evidence type="ECO:0000256" key="5">
    <source>
        <dbReference type="PIRSR" id="PIRSR000349-1"/>
    </source>
</evidence>
<dbReference type="PRINTS" id="PR01703">
    <property type="entry name" value="MNSODISMTASE"/>
</dbReference>
<comment type="function">
    <text evidence="6">Destroys radicals which are normally produced within the cells and which are toxic to biological systems.</text>
</comment>
<dbReference type="OrthoDB" id="9803125at2"/>
<dbReference type="GO" id="GO:0005737">
    <property type="term" value="C:cytoplasm"/>
    <property type="evidence" value="ECO:0007669"/>
    <property type="project" value="TreeGrafter"/>
</dbReference>
<reference evidence="9 10" key="1">
    <citation type="submission" date="2014-09" db="EMBL/GenBank/DDBJ databases">
        <title>Draft Genome Sequence of Porphyromonas macacae COT-192_OH2859.</title>
        <authorList>
            <person name="Wallis C."/>
            <person name="Deusch O."/>
            <person name="O'Flynn C."/>
            <person name="Davis I."/>
            <person name="Horsfall A."/>
            <person name="Kirkwood N."/>
            <person name="Harris S."/>
            <person name="Eisen J.A."/>
            <person name="Coil D.A."/>
            <person name="Darling A.E."/>
            <person name="Jospin G."/>
            <person name="Alexiev A."/>
        </authorList>
    </citation>
    <scope>NUCLEOTIDE SEQUENCE [LARGE SCALE GENOMIC DNA]</scope>
    <source>
        <strain evidence="10">COT-192 OH2859</strain>
    </source>
</reference>
<dbReference type="GO" id="GO:0004784">
    <property type="term" value="F:superoxide dismutase activity"/>
    <property type="evidence" value="ECO:0007669"/>
    <property type="project" value="UniProtKB-EC"/>
</dbReference>
<dbReference type="AlphaFoldDB" id="A0A0A2E0F1"/>
<feature type="binding site" evidence="5">
    <location>
        <position position="77"/>
    </location>
    <ligand>
        <name>Mn(2+)</name>
        <dbReference type="ChEBI" id="CHEBI:29035"/>
    </ligand>
</feature>
<keyword evidence="4 6" id="KW-0560">Oxidoreductase</keyword>
<organism evidence="9 10">
    <name type="scientific">Porphyromonas macacae</name>
    <dbReference type="NCBI Taxonomy" id="28115"/>
    <lineage>
        <taxon>Bacteria</taxon>
        <taxon>Pseudomonadati</taxon>
        <taxon>Bacteroidota</taxon>
        <taxon>Bacteroidia</taxon>
        <taxon>Bacteroidales</taxon>
        <taxon>Porphyromonadaceae</taxon>
        <taxon>Porphyromonas</taxon>
    </lineage>
</organism>
<dbReference type="PANTHER" id="PTHR43595:SF2">
    <property type="entry name" value="SMALL RIBOSOMAL SUBUNIT PROTEIN MS42"/>
    <property type="match status" value="1"/>
</dbReference>
<evidence type="ECO:0000256" key="4">
    <source>
        <dbReference type="ARBA" id="ARBA00023002"/>
    </source>
</evidence>
<proteinExistence type="inferred from homology"/>
<dbReference type="eggNOG" id="COG0605">
    <property type="taxonomic scope" value="Bacteria"/>
</dbReference>
<feature type="binding site" evidence="5">
    <location>
        <position position="165"/>
    </location>
    <ligand>
        <name>Mn(2+)</name>
        <dbReference type="ChEBI" id="CHEBI:29035"/>
    </ligand>
</feature>
<comment type="catalytic activity">
    <reaction evidence="6">
        <text>2 superoxide + 2 H(+) = H2O2 + O2</text>
        <dbReference type="Rhea" id="RHEA:20696"/>
        <dbReference type="ChEBI" id="CHEBI:15378"/>
        <dbReference type="ChEBI" id="CHEBI:15379"/>
        <dbReference type="ChEBI" id="CHEBI:16240"/>
        <dbReference type="ChEBI" id="CHEBI:18421"/>
        <dbReference type="EC" id="1.15.1.1"/>
    </reaction>
</comment>
<evidence type="ECO:0000313" key="9">
    <source>
        <dbReference type="EMBL" id="KGN72353.1"/>
    </source>
</evidence>
<feature type="domain" description="Manganese/iron superoxide dismutase N-terminal" evidence="7">
    <location>
        <begin position="4"/>
        <end position="84"/>
    </location>
</feature>
<evidence type="ECO:0000256" key="2">
    <source>
        <dbReference type="ARBA" id="ARBA00012682"/>
    </source>
</evidence>
<protein>
    <recommendedName>
        <fullName evidence="2 6">Superoxide dismutase</fullName>
        <ecNumber evidence="2 6">1.15.1.1</ecNumber>
    </recommendedName>
</protein>
<dbReference type="PANTHER" id="PTHR43595">
    <property type="entry name" value="37S RIBOSOMAL PROTEIN S26, MITOCHONDRIAL"/>
    <property type="match status" value="1"/>
</dbReference>